<proteinExistence type="predicted"/>
<reference evidence="1" key="7">
    <citation type="submission" date="2024-02" db="EMBL/GenBank/DDBJ databases">
        <authorList>
            <consortium name="Clinical and Environmental Microbiology Branch: Whole genome sequencing antimicrobial resistance pathogens in the healthcare setting"/>
        </authorList>
    </citation>
    <scope>NUCLEOTIDE SEQUENCE</scope>
    <source>
        <strain evidence="2">2023GN-00102</strain>
        <strain evidence="1">Whole organism</strain>
    </source>
</reference>
<comment type="caution">
    <text evidence="5">The sequence shown here is derived from an EMBL/GenBank/DDBJ whole genome shotgun (WGS) entry which is preliminary data.</text>
</comment>
<reference evidence="6 8" key="3">
    <citation type="submission" date="2017-04" db="EMBL/GenBank/DDBJ databases">
        <title>Emergence of KPC-2-producing Citrobacter isolates from sediments of a Chinese river.</title>
        <authorList>
            <person name="Zheng B."/>
        </authorList>
    </citation>
    <scope>NUCLEOTIDE SEQUENCE [LARGE SCALE GENOMIC DNA]</scope>
    <source>
        <strain evidence="6 8">C191</strain>
    </source>
</reference>
<evidence type="ECO:0000313" key="7">
    <source>
        <dbReference type="Proteomes" id="UP000050520"/>
    </source>
</evidence>
<dbReference type="Proteomes" id="UP001169574">
    <property type="component" value="Unassembled WGS sequence"/>
</dbReference>
<reference evidence="5 9" key="5">
    <citation type="submission" date="2020-06" db="EMBL/GenBank/DDBJ databases">
        <title>REHAB project genomes.</title>
        <authorList>
            <person name="Shaw L.P."/>
        </authorList>
    </citation>
    <scope>NUCLEOTIDE SEQUENCE [LARGE SCALE GENOMIC DNA]</scope>
    <source>
        <strain evidence="5 9">RHBSTW-00116</strain>
    </source>
</reference>
<evidence type="ECO:0000313" key="2">
    <source>
        <dbReference type="EMBL" id="EMN4145526.1"/>
    </source>
</evidence>
<name>A0A0P8HFT2_CITFR</name>
<reference evidence="7" key="1">
    <citation type="submission" date="2015-09" db="EMBL/GenBank/DDBJ databases">
        <title>Prevalence of NDMs in South Africa.</title>
        <authorList>
            <person name="Osei Sekyere J."/>
            <person name="Govinden U."/>
            <person name="Essack S."/>
            <person name="Haldorsen B."/>
            <person name="Samuelsen O."/>
            <person name="Aasnaes B."/>
            <person name="Sundsfjord A."/>
        </authorList>
    </citation>
    <scope>NUCLEOTIDE SEQUENCE [LARGE SCALE GENOMIC DNA]</scope>
    <source>
        <strain evidence="7">ST62:944112508</strain>
    </source>
</reference>
<evidence type="ECO:0000313" key="1">
    <source>
        <dbReference type="EMBL" id="EMM7455643.1"/>
    </source>
</evidence>
<dbReference type="Proteomes" id="UP000591803">
    <property type="component" value="Unassembled WGS sequence"/>
</dbReference>
<dbReference type="Proteomes" id="UP000885148">
    <property type="component" value="Unassembled WGS sequence"/>
</dbReference>
<reference evidence="4 7" key="2">
    <citation type="journal article" date="2017" name="PLoS ONE">
        <title>Genomic and phenotypic characterisation of fluoroquinolone resistance mechanisms in Enterobacteriaceae in Durban, South Africa.</title>
        <authorList>
            <person name="Osei Sekyere J."/>
            <person name="Amoako D.G."/>
        </authorList>
    </citation>
    <scope>NUCLEOTIDE SEQUENCE [LARGE SCALE GENOMIC DNA]</scope>
    <source>
        <strain evidence="4 7">ST62:944112508</strain>
    </source>
</reference>
<reference evidence="3" key="4">
    <citation type="journal article" date="2018" name="Genome Biol.">
        <title>SKESA: strategic k-mer extension for scrupulous assemblies.</title>
        <authorList>
            <person name="Souvorov A."/>
            <person name="Agarwala R."/>
            <person name="Lipman D.J."/>
        </authorList>
    </citation>
    <scope>NUCLEOTIDE SEQUENCE</scope>
    <source>
        <strain evidence="3">91871</strain>
    </source>
</reference>
<dbReference type="RefSeq" id="WP_001446083.1">
    <property type="nucleotide sequence ID" value="NZ_JAZHZF010000130.1"/>
</dbReference>
<dbReference type="AlphaFoldDB" id="A0A0P8HFT2"/>
<dbReference type="EMBL" id="DAESCB010000005">
    <property type="protein sequence ID" value="HBH7042028.1"/>
    <property type="molecule type" value="Genomic_DNA"/>
</dbReference>
<protein>
    <submittedName>
        <fullName evidence="5">Uncharacterized protein</fullName>
    </submittedName>
</protein>
<evidence type="ECO:0000313" key="5">
    <source>
        <dbReference type="EMBL" id="MBA8064826.1"/>
    </source>
</evidence>
<evidence type="ECO:0000313" key="4">
    <source>
        <dbReference type="EMBL" id="KPR52985.1"/>
    </source>
</evidence>
<reference evidence="3" key="6">
    <citation type="submission" date="2021-07" db="EMBL/GenBank/DDBJ databases">
        <authorList>
            <consortium name="NCBI Pathogen Detection Project"/>
        </authorList>
    </citation>
    <scope>NUCLEOTIDE SEQUENCE</scope>
    <source>
        <strain evidence="3">91871</strain>
    </source>
</reference>
<evidence type="ECO:0000313" key="3">
    <source>
        <dbReference type="EMBL" id="HBH7042028.1"/>
    </source>
</evidence>
<dbReference type="EMBL" id="JABXRI010000001">
    <property type="protein sequence ID" value="MBA8064826.1"/>
    <property type="molecule type" value="Genomic_DNA"/>
</dbReference>
<dbReference type="Proteomes" id="UP000050520">
    <property type="component" value="Unassembled WGS sequence"/>
</dbReference>
<organism evidence="5 9">
    <name type="scientific">Citrobacter freundii</name>
    <dbReference type="NCBI Taxonomy" id="546"/>
    <lineage>
        <taxon>Bacteria</taxon>
        <taxon>Pseudomonadati</taxon>
        <taxon>Pseudomonadota</taxon>
        <taxon>Gammaproteobacteria</taxon>
        <taxon>Enterobacterales</taxon>
        <taxon>Enterobacteriaceae</taxon>
        <taxon>Citrobacter</taxon>
        <taxon>Citrobacter freundii complex</taxon>
    </lineage>
</organism>
<dbReference type="EMBL" id="NEFA01000007">
    <property type="protein sequence ID" value="OYR05780.1"/>
    <property type="molecule type" value="Genomic_DNA"/>
</dbReference>
<dbReference type="Proteomes" id="UP000215827">
    <property type="component" value="Unassembled WGS sequence"/>
</dbReference>
<sequence>MQIPFKSCLESGMELTFKDLKEKRTKLVEAQWKLQDKLQEKASELLREYSGSLDLTSREWTGSDGTRWPYVDIGIWEEEGKFFPVLIPQLNMDSRYHLNFVIATTLDDSPLTGGYRQGVSISLWYENSSFYAEVGSGDDVSRFSVSSQLGGFYQVCNAIKALISSSMDRAMPDIPAN</sequence>
<dbReference type="EMBL" id="ABKLER030000010">
    <property type="protein sequence ID" value="EMN4145526.1"/>
    <property type="molecule type" value="Genomic_DNA"/>
</dbReference>
<accession>A0A0P8HFT2</accession>
<dbReference type="EMBL" id="ABLGCN030000001">
    <property type="protein sequence ID" value="EMM7455643.1"/>
    <property type="molecule type" value="Genomic_DNA"/>
</dbReference>
<dbReference type="EMBL" id="LJEB01000100">
    <property type="protein sequence ID" value="KPR52985.1"/>
    <property type="molecule type" value="Genomic_DNA"/>
</dbReference>
<evidence type="ECO:0000313" key="6">
    <source>
        <dbReference type="EMBL" id="OYR05780.1"/>
    </source>
</evidence>
<evidence type="ECO:0000313" key="8">
    <source>
        <dbReference type="Proteomes" id="UP000215827"/>
    </source>
</evidence>
<evidence type="ECO:0000313" key="9">
    <source>
        <dbReference type="Proteomes" id="UP000591803"/>
    </source>
</evidence>
<gene>
    <name evidence="4" type="ORF">AN672_20605</name>
    <name evidence="6" type="ORF">B9P89_07825</name>
    <name evidence="5" type="ORF">HV077_21075</name>
    <name evidence="3" type="ORF">KV121_002088</name>
    <name evidence="1" type="ORF">P7U51_000077</name>
    <name evidence="2" type="ORF">PQQ21_002801</name>
</gene>